<gene>
    <name evidence="1" type="ORF">KFE25_002772</name>
</gene>
<evidence type="ECO:0000313" key="1">
    <source>
        <dbReference type="EMBL" id="KAG8465465.1"/>
    </source>
</evidence>
<reference evidence="1" key="1">
    <citation type="submission" date="2021-05" db="EMBL/GenBank/DDBJ databases">
        <title>The genome of the haptophyte Pavlova lutheri (Diacronema luteri, Pavlovales) - a model for lipid biosynthesis in eukaryotic algae.</title>
        <authorList>
            <person name="Hulatt C.J."/>
            <person name="Posewitz M.C."/>
        </authorList>
    </citation>
    <scope>NUCLEOTIDE SEQUENCE</scope>
    <source>
        <strain evidence="1">NIVA-4/92</strain>
    </source>
</reference>
<dbReference type="EMBL" id="JAGTXO010000010">
    <property type="protein sequence ID" value="KAG8465465.1"/>
    <property type="molecule type" value="Genomic_DNA"/>
</dbReference>
<organism evidence="1 2">
    <name type="scientific">Diacronema lutheri</name>
    <name type="common">Unicellular marine alga</name>
    <name type="synonym">Monochrysis lutheri</name>
    <dbReference type="NCBI Taxonomy" id="2081491"/>
    <lineage>
        <taxon>Eukaryota</taxon>
        <taxon>Haptista</taxon>
        <taxon>Haptophyta</taxon>
        <taxon>Pavlovophyceae</taxon>
        <taxon>Pavlovales</taxon>
        <taxon>Pavlovaceae</taxon>
        <taxon>Diacronema</taxon>
    </lineage>
</organism>
<dbReference type="AlphaFoldDB" id="A0A8J5XNP8"/>
<dbReference type="Proteomes" id="UP000751190">
    <property type="component" value="Unassembled WGS sequence"/>
</dbReference>
<sequence>MLPSGPVTSVETDGVGVHTFCTVRVPAPAEPSDGAAPAADGAGERLARRCREPRARLLRASARQLRQLWSAGLRHVVGFDAAPYGWTTFSRLPRRGSISTRMTQRHRAGPDVNLPREQRRERWRSDGAARDCAAAHAAEAEAVIEAHCVDGVKTSQLLVCVGD</sequence>
<name>A0A8J5XNP8_DIALT</name>
<proteinExistence type="predicted"/>
<evidence type="ECO:0000313" key="2">
    <source>
        <dbReference type="Proteomes" id="UP000751190"/>
    </source>
</evidence>
<comment type="caution">
    <text evidence="1">The sequence shown here is derived from an EMBL/GenBank/DDBJ whole genome shotgun (WGS) entry which is preliminary data.</text>
</comment>
<protein>
    <submittedName>
        <fullName evidence="1">Uncharacterized protein</fullName>
    </submittedName>
</protein>
<keyword evidence="2" id="KW-1185">Reference proteome</keyword>
<accession>A0A8J5XNP8</accession>